<dbReference type="EMBL" id="JADYXP020000009">
    <property type="protein sequence ID" value="KAL0116735.1"/>
    <property type="molecule type" value="Genomic_DNA"/>
</dbReference>
<evidence type="ECO:0000256" key="1">
    <source>
        <dbReference type="SAM" id="MobiDB-lite"/>
    </source>
</evidence>
<organism evidence="2 3">
    <name type="scientific">Cardiocondyla obscurior</name>
    <dbReference type="NCBI Taxonomy" id="286306"/>
    <lineage>
        <taxon>Eukaryota</taxon>
        <taxon>Metazoa</taxon>
        <taxon>Ecdysozoa</taxon>
        <taxon>Arthropoda</taxon>
        <taxon>Hexapoda</taxon>
        <taxon>Insecta</taxon>
        <taxon>Pterygota</taxon>
        <taxon>Neoptera</taxon>
        <taxon>Endopterygota</taxon>
        <taxon>Hymenoptera</taxon>
        <taxon>Apocrita</taxon>
        <taxon>Aculeata</taxon>
        <taxon>Formicoidea</taxon>
        <taxon>Formicidae</taxon>
        <taxon>Myrmicinae</taxon>
        <taxon>Cardiocondyla</taxon>
    </lineage>
</organism>
<accession>A0AAW2FND8</accession>
<feature type="compositionally biased region" description="Basic and acidic residues" evidence="1">
    <location>
        <begin position="54"/>
        <end position="69"/>
    </location>
</feature>
<feature type="compositionally biased region" description="Basic and acidic residues" evidence="1">
    <location>
        <begin position="31"/>
        <end position="46"/>
    </location>
</feature>
<comment type="caution">
    <text evidence="2">The sequence shown here is derived from an EMBL/GenBank/DDBJ whole genome shotgun (WGS) entry which is preliminary data.</text>
</comment>
<feature type="region of interest" description="Disordered" evidence="1">
    <location>
        <begin position="1"/>
        <end position="87"/>
    </location>
</feature>
<keyword evidence="3" id="KW-1185">Reference proteome</keyword>
<evidence type="ECO:0000313" key="3">
    <source>
        <dbReference type="Proteomes" id="UP001430953"/>
    </source>
</evidence>
<gene>
    <name evidence="2" type="ORF">PUN28_009979</name>
</gene>
<dbReference type="AlphaFoldDB" id="A0AAW2FND8"/>
<reference evidence="2 3" key="1">
    <citation type="submission" date="2023-03" db="EMBL/GenBank/DDBJ databases">
        <title>High recombination rates correlate with genetic variation in Cardiocondyla obscurior ants.</title>
        <authorList>
            <person name="Errbii M."/>
        </authorList>
    </citation>
    <scope>NUCLEOTIDE SEQUENCE [LARGE SCALE GENOMIC DNA]</scope>
    <source>
        <strain evidence="2">Alpha-2009</strain>
        <tissue evidence="2">Whole body</tissue>
    </source>
</reference>
<sequence>MEKVPDKNRLQRKALLLISPENTPGVKRKNIKEPSATRDKGVRTAERNFNVSWSERKKTITTDSDDRSSTSECDADEQKDESEEKRREYARIECAGVICLG</sequence>
<name>A0AAW2FND8_9HYME</name>
<proteinExistence type="predicted"/>
<evidence type="ECO:0000313" key="2">
    <source>
        <dbReference type="EMBL" id="KAL0116735.1"/>
    </source>
</evidence>
<protein>
    <submittedName>
        <fullName evidence="2">Uncharacterized protein</fullName>
    </submittedName>
</protein>
<dbReference type="Proteomes" id="UP001430953">
    <property type="component" value="Unassembled WGS sequence"/>
</dbReference>